<accession>A0A8X7BTW6</accession>
<name>A0A8X7BTW6_9ARAC</name>
<evidence type="ECO:0000313" key="1">
    <source>
        <dbReference type="EMBL" id="GFY42467.1"/>
    </source>
</evidence>
<sequence>MAFGALFERAGTWNAENKATWGTSRSRTTRLRASCGASWVGLKGPAKGVEAGAESNGDFPGRDGFRLMFRAVQARYSCTLSSPIAVADRAGGCGDAAPP</sequence>
<proteinExistence type="predicted"/>
<dbReference type="Proteomes" id="UP000886998">
    <property type="component" value="Unassembled WGS sequence"/>
</dbReference>
<gene>
    <name evidence="1" type="ORF">TNIN_15941</name>
</gene>
<reference evidence="1" key="1">
    <citation type="submission" date="2020-08" db="EMBL/GenBank/DDBJ databases">
        <title>Multicomponent nature underlies the extraordinary mechanical properties of spider dragline silk.</title>
        <authorList>
            <person name="Kono N."/>
            <person name="Nakamura H."/>
            <person name="Mori M."/>
            <person name="Yoshida Y."/>
            <person name="Ohtoshi R."/>
            <person name="Malay A.D."/>
            <person name="Moran D.A.P."/>
            <person name="Tomita M."/>
            <person name="Numata K."/>
            <person name="Arakawa K."/>
        </authorList>
    </citation>
    <scope>NUCLEOTIDE SEQUENCE</scope>
</reference>
<keyword evidence="2" id="KW-1185">Reference proteome</keyword>
<dbReference type="EMBL" id="BMAV01003090">
    <property type="protein sequence ID" value="GFY42467.1"/>
    <property type="molecule type" value="Genomic_DNA"/>
</dbReference>
<protein>
    <submittedName>
        <fullName evidence="1">Uncharacterized protein</fullName>
    </submittedName>
</protein>
<dbReference type="AlphaFoldDB" id="A0A8X7BTW6"/>
<evidence type="ECO:0000313" key="2">
    <source>
        <dbReference type="Proteomes" id="UP000886998"/>
    </source>
</evidence>
<comment type="caution">
    <text evidence="1">The sequence shown here is derived from an EMBL/GenBank/DDBJ whole genome shotgun (WGS) entry which is preliminary data.</text>
</comment>
<organism evidence="1 2">
    <name type="scientific">Trichonephila inaurata madagascariensis</name>
    <dbReference type="NCBI Taxonomy" id="2747483"/>
    <lineage>
        <taxon>Eukaryota</taxon>
        <taxon>Metazoa</taxon>
        <taxon>Ecdysozoa</taxon>
        <taxon>Arthropoda</taxon>
        <taxon>Chelicerata</taxon>
        <taxon>Arachnida</taxon>
        <taxon>Araneae</taxon>
        <taxon>Araneomorphae</taxon>
        <taxon>Entelegynae</taxon>
        <taxon>Araneoidea</taxon>
        <taxon>Nephilidae</taxon>
        <taxon>Trichonephila</taxon>
        <taxon>Trichonephila inaurata</taxon>
    </lineage>
</organism>